<feature type="transmembrane region" description="Helical" evidence="6">
    <location>
        <begin position="7"/>
        <end position="29"/>
    </location>
</feature>
<keyword evidence="7" id="KW-0732">Signal</keyword>
<feature type="transmembrane region" description="Helical" evidence="6">
    <location>
        <begin position="184"/>
        <end position="204"/>
    </location>
</feature>
<feature type="non-terminal residue" evidence="8">
    <location>
        <position position="1"/>
    </location>
</feature>
<evidence type="ECO:0000256" key="3">
    <source>
        <dbReference type="ARBA" id="ARBA00022989"/>
    </source>
</evidence>
<feature type="transmembrane region" description="Helical" evidence="6">
    <location>
        <begin position="351"/>
        <end position="370"/>
    </location>
</feature>
<dbReference type="Pfam" id="PF00083">
    <property type="entry name" value="Sugar_tr"/>
    <property type="match status" value="1"/>
</dbReference>
<feature type="signal peptide" evidence="7">
    <location>
        <begin position="1"/>
        <end position="17"/>
    </location>
</feature>
<feature type="compositionally biased region" description="Basic and acidic residues" evidence="5">
    <location>
        <begin position="303"/>
        <end position="315"/>
    </location>
</feature>
<dbReference type="Gene3D" id="1.20.1250.20">
    <property type="entry name" value="MFS general substrate transporter like domains"/>
    <property type="match status" value="1"/>
</dbReference>
<dbReference type="EMBL" id="JAJSOF020000003">
    <property type="protein sequence ID" value="KAJ4449190.1"/>
    <property type="molecule type" value="Genomic_DNA"/>
</dbReference>
<keyword evidence="2 6" id="KW-0812">Transmembrane</keyword>
<evidence type="ECO:0000313" key="9">
    <source>
        <dbReference type="Proteomes" id="UP001148838"/>
    </source>
</evidence>
<evidence type="ECO:0000256" key="2">
    <source>
        <dbReference type="ARBA" id="ARBA00022692"/>
    </source>
</evidence>
<proteinExistence type="predicted"/>
<dbReference type="InterPro" id="IPR005829">
    <property type="entry name" value="Sugar_transporter_CS"/>
</dbReference>
<protein>
    <recommendedName>
        <fullName evidence="10">Major facilitator superfamily (MFS) profile domain-containing protein</fullName>
    </recommendedName>
</protein>
<organism evidence="8 9">
    <name type="scientific">Periplaneta americana</name>
    <name type="common">American cockroach</name>
    <name type="synonym">Blatta americana</name>
    <dbReference type="NCBI Taxonomy" id="6978"/>
    <lineage>
        <taxon>Eukaryota</taxon>
        <taxon>Metazoa</taxon>
        <taxon>Ecdysozoa</taxon>
        <taxon>Arthropoda</taxon>
        <taxon>Hexapoda</taxon>
        <taxon>Insecta</taxon>
        <taxon>Pterygota</taxon>
        <taxon>Neoptera</taxon>
        <taxon>Polyneoptera</taxon>
        <taxon>Dictyoptera</taxon>
        <taxon>Blattodea</taxon>
        <taxon>Blattoidea</taxon>
        <taxon>Blattidae</taxon>
        <taxon>Blattinae</taxon>
        <taxon>Periplaneta</taxon>
    </lineage>
</organism>
<evidence type="ECO:0000256" key="7">
    <source>
        <dbReference type="SAM" id="SignalP"/>
    </source>
</evidence>
<feature type="region of interest" description="Disordered" evidence="5">
    <location>
        <begin position="303"/>
        <end position="333"/>
    </location>
</feature>
<dbReference type="InterPro" id="IPR050549">
    <property type="entry name" value="MFS_Trehalose_Transporter"/>
</dbReference>
<accession>A0ABQ8TV76</accession>
<evidence type="ECO:0000256" key="5">
    <source>
        <dbReference type="SAM" id="MobiDB-lite"/>
    </source>
</evidence>
<feature type="transmembrane region" description="Helical" evidence="6">
    <location>
        <begin position="151"/>
        <end position="172"/>
    </location>
</feature>
<gene>
    <name evidence="8" type="ORF">ANN_00587</name>
</gene>
<keyword evidence="9" id="KW-1185">Reference proteome</keyword>
<sequence length="513" mass="57705">VLANISVHLLLFDLCIAYSFPTVIIAALMDAEEGITVNHDEASWLGKNIFASPSRSDVLTSGILHIGRQGTWWAGAGNLLQTPPEFNTHEPPLPKSLASLSGSIAYIFQPFGSVMSGVIVEFFGRKWSMIIVNLPFLVGWILYSVSNSLVMLYVTNAIIGVGIGFMEAPMMTYIAETCQPDMRAVLTSIPSVVVQSSFFITYIMGTVTTWKTTAAINICLPIITVIYVSQMPETPIWLLSRGRVKDAERSLCWLRGWVTPDVVKEEFSQLVKYNNSTKKGIMDNNAVIQLTVLNASEEAAEHYDQENIHQSKSEAEQTENNATHANEEDSQESHCSLETWKEMLRRPTLRPLILVNTYFLLLNFGGMAAIRPYMVHVFREYGMHDEAEWITHPNLLQDSRHRHGAFGRPLLRLPVYDFQNVLGHGVQHAPSRCLFLLLRCQLCRLRVSVLQITTHGGKVSGGDRGLLQRPEQERFSEKVKHRLQDCCSYFKYHQNTVEPKKGLGYGNFVAKND</sequence>
<dbReference type="InterPro" id="IPR005828">
    <property type="entry name" value="MFS_sugar_transport-like"/>
</dbReference>
<dbReference type="InterPro" id="IPR036259">
    <property type="entry name" value="MFS_trans_sf"/>
</dbReference>
<evidence type="ECO:0000313" key="8">
    <source>
        <dbReference type="EMBL" id="KAJ4449190.1"/>
    </source>
</evidence>
<comment type="subcellular location">
    <subcellularLocation>
        <location evidence="1">Membrane</location>
        <topology evidence="1">Multi-pass membrane protein</topology>
    </subcellularLocation>
</comment>
<reference evidence="8 9" key="1">
    <citation type="journal article" date="2022" name="Allergy">
        <title>Genome assembly and annotation of Periplaneta americana reveal a comprehensive cockroach allergen profile.</title>
        <authorList>
            <person name="Wang L."/>
            <person name="Xiong Q."/>
            <person name="Saelim N."/>
            <person name="Wang L."/>
            <person name="Nong W."/>
            <person name="Wan A.T."/>
            <person name="Shi M."/>
            <person name="Liu X."/>
            <person name="Cao Q."/>
            <person name="Hui J.H.L."/>
            <person name="Sookrung N."/>
            <person name="Leung T.F."/>
            <person name="Tungtrongchitr A."/>
            <person name="Tsui S.K.W."/>
        </authorList>
    </citation>
    <scope>NUCLEOTIDE SEQUENCE [LARGE SCALE GENOMIC DNA]</scope>
    <source>
        <strain evidence="8">PWHHKU_190912</strain>
    </source>
</reference>
<dbReference type="PANTHER" id="PTHR48021:SF39">
    <property type="entry name" value="MAJOR FACILITATOR SUPERFAMILY (MFS) PROFILE DOMAIN-CONTAINING PROTEIN"/>
    <property type="match status" value="1"/>
</dbReference>
<dbReference type="SUPFAM" id="SSF103473">
    <property type="entry name" value="MFS general substrate transporter"/>
    <property type="match status" value="1"/>
</dbReference>
<dbReference type="PANTHER" id="PTHR48021">
    <property type="match status" value="1"/>
</dbReference>
<dbReference type="Proteomes" id="UP001148838">
    <property type="component" value="Unassembled WGS sequence"/>
</dbReference>
<comment type="caution">
    <text evidence="8">The sequence shown here is derived from an EMBL/GenBank/DDBJ whole genome shotgun (WGS) entry which is preliminary data.</text>
</comment>
<feature type="chain" id="PRO_5045711164" description="Major facilitator superfamily (MFS) profile domain-containing protein" evidence="7">
    <location>
        <begin position="18"/>
        <end position="513"/>
    </location>
</feature>
<dbReference type="PROSITE" id="PS00217">
    <property type="entry name" value="SUGAR_TRANSPORT_2"/>
    <property type="match status" value="1"/>
</dbReference>
<evidence type="ECO:0000256" key="1">
    <source>
        <dbReference type="ARBA" id="ARBA00004141"/>
    </source>
</evidence>
<evidence type="ECO:0008006" key="10">
    <source>
        <dbReference type="Google" id="ProtNLM"/>
    </source>
</evidence>
<feature type="transmembrane region" description="Helical" evidence="6">
    <location>
        <begin position="97"/>
        <end position="120"/>
    </location>
</feature>
<evidence type="ECO:0000256" key="4">
    <source>
        <dbReference type="ARBA" id="ARBA00023136"/>
    </source>
</evidence>
<keyword evidence="4 6" id="KW-0472">Membrane</keyword>
<name>A0ABQ8TV76_PERAM</name>
<evidence type="ECO:0000256" key="6">
    <source>
        <dbReference type="SAM" id="Phobius"/>
    </source>
</evidence>
<keyword evidence="3 6" id="KW-1133">Transmembrane helix</keyword>